<gene>
    <name evidence="1" type="ORF">ACY05_03045</name>
</gene>
<accession>A0A656ZCV3</accession>
<reference evidence="1 2" key="1">
    <citation type="journal article" date="2016" name="ISME J.">
        <title>Integrated multi-omics analyses reveal the biochemical mechanisms and phylogenetic relevance of anaerobic androgen biodegradation in the environment.</title>
        <authorList>
            <person name="Yang F.C."/>
            <person name="Chen Y.L."/>
            <person name="Tang S.L."/>
            <person name="Yu C.P."/>
            <person name="Wang P.H."/>
            <person name="Ismail W."/>
            <person name="Wang C.H."/>
            <person name="Ding J.Y."/>
            <person name="Yang C.Y."/>
            <person name="Yang C.Y."/>
            <person name="Chiang Y.R."/>
        </authorList>
    </citation>
    <scope>NUCLEOTIDE SEQUENCE [LARGE SCALE GENOMIC DNA]</scope>
    <source>
        <strain evidence="1 2">DSM 13999</strain>
    </source>
</reference>
<comment type="caution">
    <text evidence="1">The sequence shown here is derived from an EMBL/GenBank/DDBJ whole genome shotgun (WGS) entry which is preliminary data.</text>
</comment>
<dbReference type="RefSeq" id="WP_083522864.1">
    <property type="nucleotide sequence ID" value="NZ_LFZK01000001.1"/>
</dbReference>
<evidence type="ECO:0000313" key="2">
    <source>
        <dbReference type="Proteomes" id="UP000243416"/>
    </source>
</evidence>
<keyword evidence="2" id="KW-1185">Reference proteome</keyword>
<organism evidence="1 2">
    <name type="scientific">Sterolibacterium denitrificans</name>
    <dbReference type="NCBI Taxonomy" id="157592"/>
    <lineage>
        <taxon>Bacteria</taxon>
        <taxon>Pseudomonadati</taxon>
        <taxon>Pseudomonadota</taxon>
        <taxon>Betaproteobacteria</taxon>
        <taxon>Nitrosomonadales</taxon>
        <taxon>Sterolibacteriaceae</taxon>
        <taxon>Sterolibacterium</taxon>
    </lineage>
</organism>
<dbReference type="Proteomes" id="UP000243416">
    <property type="component" value="Unassembled WGS sequence"/>
</dbReference>
<sequence length="474" mass="53466">MSLQLSSPHPSLRLRSLLTALLSGLLCLPAGPLQAKANPEEIGQLGRQLTCMGAEKAGSPGGVAEYTGKWLGAAPGMKQETNRLPSDPYADEKPLYTITATNFPQYADKLSEGQKAMFRKFPNSFRMTVYPSHRDFRYDNSICQVIAKNATEAELAADGLSVINGYMGASPFPLPKNGLELLWNAVLPAMTHVEYRDTDLAIVYPNGNITWGAQLVWVLARANDPQLRGRKHEGLSALARGVTLLPEREKGMMTRVIDKFSMEKESRLAWQYIPASRRVRQAPGFGFDMPMASSANTLTIDDARIFNGSGERYDWKLLGKRELHIPYNNYRLESRTVGENKYAGLLTPNHENPDLVRWELHRVWVLEARLKEGFRHLYPHRVFYIDEDSWLFTMADTYDAQGRIWKYNWINNVYQPGSNVFNQFSAFYHDLNSGAYTVYDLTQGKPQGVIVDAPKAEYGKPSFYSIDNLKTSGY</sequence>
<dbReference type="AlphaFoldDB" id="A0A656ZCV3"/>
<protein>
    <submittedName>
        <fullName evidence="1">Uncharacterized protein</fullName>
    </submittedName>
</protein>
<proteinExistence type="predicted"/>
<dbReference type="CDD" id="cd16329">
    <property type="entry name" value="LolA_like"/>
    <property type="match status" value="1"/>
</dbReference>
<dbReference type="Gene3D" id="2.50.20.10">
    <property type="entry name" value="Lipoprotein localisation LolA/LolB/LppX"/>
    <property type="match status" value="1"/>
</dbReference>
<dbReference type="OrthoDB" id="6751304at2"/>
<name>A0A656ZCV3_9PROT</name>
<dbReference type="EMBL" id="LFZK01000001">
    <property type="protein sequence ID" value="KYC29486.1"/>
    <property type="molecule type" value="Genomic_DNA"/>
</dbReference>
<dbReference type="InterPro" id="IPR010752">
    <property type="entry name" value="DUF1329"/>
</dbReference>
<evidence type="ECO:0000313" key="1">
    <source>
        <dbReference type="EMBL" id="KYC29486.1"/>
    </source>
</evidence>
<dbReference type="Pfam" id="PF07044">
    <property type="entry name" value="DUF1329"/>
    <property type="match status" value="1"/>
</dbReference>